<dbReference type="SUPFAM" id="SSF52096">
    <property type="entry name" value="ClpP/crotonase"/>
    <property type="match status" value="1"/>
</dbReference>
<protein>
    <submittedName>
        <fullName evidence="3">Enoyl-CoA hydratase/isomerase family protein</fullName>
    </submittedName>
</protein>
<organism evidence="3 4">
    <name type="scientific">Rhodopseudomonas palustris</name>
    <dbReference type="NCBI Taxonomy" id="1076"/>
    <lineage>
        <taxon>Bacteria</taxon>
        <taxon>Pseudomonadati</taxon>
        <taxon>Pseudomonadota</taxon>
        <taxon>Alphaproteobacteria</taxon>
        <taxon>Hyphomicrobiales</taxon>
        <taxon>Nitrobacteraceae</taxon>
        <taxon>Rhodopseudomonas</taxon>
    </lineage>
</organism>
<evidence type="ECO:0000256" key="1">
    <source>
        <dbReference type="ARBA" id="ARBA00005254"/>
    </source>
</evidence>
<dbReference type="GO" id="GO:0006635">
    <property type="term" value="P:fatty acid beta-oxidation"/>
    <property type="evidence" value="ECO:0007669"/>
    <property type="project" value="TreeGrafter"/>
</dbReference>
<reference evidence="3" key="1">
    <citation type="submission" date="2020-07" db="EMBL/GenBank/DDBJ databases">
        <title>Huge and variable diversity of episymbiotic CPR bacteria and DPANN archaea in groundwater ecosystems.</title>
        <authorList>
            <person name="He C.Y."/>
            <person name="Keren R."/>
            <person name="Whittaker M."/>
            <person name="Farag I.F."/>
            <person name="Doudna J."/>
            <person name="Cate J.H.D."/>
            <person name="Banfield J.F."/>
        </authorList>
    </citation>
    <scope>NUCLEOTIDE SEQUENCE</scope>
    <source>
        <strain evidence="3">NC_groundwater_1818_Pr3_B-0.1um_66_35</strain>
    </source>
</reference>
<accession>A0A933W1J5</accession>
<dbReference type="Gene3D" id="3.90.226.10">
    <property type="entry name" value="2-enoyl-CoA Hydratase, Chain A, domain 1"/>
    <property type="match status" value="1"/>
</dbReference>
<name>A0A933W1J5_RHOPL</name>
<dbReference type="Gene3D" id="1.10.12.10">
    <property type="entry name" value="Lyase 2-enoyl-coa Hydratase, Chain A, domain 2"/>
    <property type="match status" value="1"/>
</dbReference>
<comment type="similarity">
    <text evidence="1">Belongs to the enoyl-CoA hydratase/isomerase family.</text>
</comment>
<comment type="caution">
    <text evidence="3">The sequence shown here is derived from an EMBL/GenBank/DDBJ whole genome shotgun (WGS) entry which is preliminary data.</text>
</comment>
<proteinExistence type="inferred from homology"/>
<dbReference type="InterPro" id="IPR014748">
    <property type="entry name" value="Enoyl-CoA_hydra_C"/>
</dbReference>
<dbReference type="Proteomes" id="UP000782519">
    <property type="component" value="Unassembled WGS sequence"/>
</dbReference>
<dbReference type="CDD" id="cd06558">
    <property type="entry name" value="crotonase-like"/>
    <property type="match status" value="1"/>
</dbReference>
<dbReference type="PANTHER" id="PTHR11941">
    <property type="entry name" value="ENOYL-COA HYDRATASE-RELATED"/>
    <property type="match status" value="1"/>
</dbReference>
<dbReference type="Pfam" id="PF00378">
    <property type="entry name" value="ECH_1"/>
    <property type="match status" value="1"/>
</dbReference>
<evidence type="ECO:0000313" key="4">
    <source>
        <dbReference type="Proteomes" id="UP000782519"/>
    </source>
</evidence>
<sequence>MSARRAIAPQDFQCLVYQVTDHVALIRLDRPERRNALNRRAYDELESAFRTASADLDVRCVVVTGSDPAFCSGEDVKEMMTGEKKAAPPMVRRPPTPAAMAALECDVPVIAAVNGSAVGWGMELALYADIRLASERAQFAELFIRRGLICDVGGLLRLPAIVGPAKAAELLYTGDVIDAHEAARIGLVGEVTTHAELMPKAMALAARITRNSPLALRYMKEGLRRASGSGARETGSWAIETIYKLFETEDHREGVRSFIEKREPVFTGR</sequence>
<dbReference type="InterPro" id="IPR029045">
    <property type="entry name" value="ClpP/crotonase-like_dom_sf"/>
</dbReference>
<dbReference type="InterPro" id="IPR001753">
    <property type="entry name" value="Enoyl-CoA_hydra/iso"/>
</dbReference>
<evidence type="ECO:0000256" key="2">
    <source>
        <dbReference type="ARBA" id="ARBA00023239"/>
    </source>
</evidence>
<keyword evidence="2" id="KW-0456">Lyase</keyword>
<dbReference type="GO" id="GO:0016829">
    <property type="term" value="F:lyase activity"/>
    <property type="evidence" value="ECO:0007669"/>
    <property type="project" value="UniProtKB-KW"/>
</dbReference>
<dbReference type="PANTHER" id="PTHR11941:SF54">
    <property type="entry name" value="ENOYL-COA HYDRATASE, MITOCHONDRIAL"/>
    <property type="match status" value="1"/>
</dbReference>
<dbReference type="EMBL" id="JACRJB010000030">
    <property type="protein sequence ID" value="MBI5130070.1"/>
    <property type="molecule type" value="Genomic_DNA"/>
</dbReference>
<evidence type="ECO:0000313" key="3">
    <source>
        <dbReference type="EMBL" id="MBI5130070.1"/>
    </source>
</evidence>
<dbReference type="AlphaFoldDB" id="A0A933W1J5"/>
<gene>
    <name evidence="3" type="ORF">HZA66_11565</name>
</gene>